<dbReference type="Proteomes" id="UP000252086">
    <property type="component" value="Unassembled WGS sequence"/>
</dbReference>
<gene>
    <name evidence="2" type="ORF">DFP76_106206</name>
</gene>
<accession>A0A366CZE8</accession>
<evidence type="ECO:0000313" key="3">
    <source>
        <dbReference type="Proteomes" id="UP000252086"/>
    </source>
</evidence>
<keyword evidence="1" id="KW-0472">Membrane</keyword>
<protein>
    <submittedName>
        <fullName evidence="2">Uncharacterized protein DUF2834</fullName>
    </submittedName>
</protein>
<feature type="transmembrane region" description="Helical" evidence="1">
    <location>
        <begin position="78"/>
        <end position="98"/>
    </location>
</feature>
<keyword evidence="3" id="KW-1185">Reference proteome</keyword>
<keyword evidence="1" id="KW-0812">Transmembrane</keyword>
<proteinExistence type="predicted"/>
<feature type="transmembrane region" description="Helical" evidence="1">
    <location>
        <begin position="46"/>
        <end position="66"/>
    </location>
</feature>
<reference evidence="2 3" key="1">
    <citation type="submission" date="2018-06" db="EMBL/GenBank/DDBJ databases">
        <title>Genomic Encyclopedia of Type Strains, Phase III (KMG-III): the genomes of soil and plant-associated and newly described type strains.</title>
        <authorList>
            <person name="Whitman W."/>
        </authorList>
    </citation>
    <scope>NUCLEOTIDE SEQUENCE [LARGE SCALE GENOMIC DNA]</scope>
    <source>
        <strain evidence="2 3">CECT 7732</strain>
    </source>
</reference>
<sequence length="107" mass="12045">MNLKTTFLLLCVLGTLLPLSQLMPWLIENGLDFQLFFKELFSTKIGGFFGMDVIVSAVVLFVFIFAEGKRLQMEKLWLPALATLSVGVSLGLPLFLYLRQVQIESNT</sequence>
<dbReference type="InterPro" id="IPR021362">
    <property type="entry name" value="DUF2834"/>
</dbReference>
<name>A0A366CZE8_9GAMM</name>
<dbReference type="RefSeq" id="WP_113875036.1">
    <property type="nucleotide sequence ID" value="NZ_QNRF01000006.1"/>
</dbReference>
<comment type="caution">
    <text evidence="2">The sequence shown here is derived from an EMBL/GenBank/DDBJ whole genome shotgun (WGS) entry which is preliminary data.</text>
</comment>
<keyword evidence="1" id="KW-1133">Transmembrane helix</keyword>
<evidence type="ECO:0000313" key="2">
    <source>
        <dbReference type="EMBL" id="RBO82378.1"/>
    </source>
</evidence>
<organism evidence="2 3">
    <name type="scientific">Marinomonas aquiplantarum</name>
    <dbReference type="NCBI Taxonomy" id="491951"/>
    <lineage>
        <taxon>Bacteria</taxon>
        <taxon>Pseudomonadati</taxon>
        <taxon>Pseudomonadota</taxon>
        <taxon>Gammaproteobacteria</taxon>
        <taxon>Oceanospirillales</taxon>
        <taxon>Oceanospirillaceae</taxon>
        <taxon>Marinomonas</taxon>
    </lineage>
</organism>
<dbReference type="OrthoDB" id="2619901at2"/>
<dbReference type="EMBL" id="QNRF01000006">
    <property type="protein sequence ID" value="RBO82378.1"/>
    <property type="molecule type" value="Genomic_DNA"/>
</dbReference>
<evidence type="ECO:0000256" key="1">
    <source>
        <dbReference type="SAM" id="Phobius"/>
    </source>
</evidence>
<dbReference type="AlphaFoldDB" id="A0A366CZE8"/>
<dbReference type="Pfam" id="PF11196">
    <property type="entry name" value="DUF2834"/>
    <property type="match status" value="1"/>
</dbReference>